<dbReference type="Proteomes" id="UP000243065">
    <property type="component" value="Unassembled WGS sequence"/>
</dbReference>
<dbReference type="InterPro" id="IPR002114">
    <property type="entry name" value="PTS_HPr_Ser_P_site"/>
</dbReference>
<comment type="similarity">
    <text evidence="2">Belongs to the HPr family.</text>
</comment>
<evidence type="ECO:0000256" key="2">
    <source>
        <dbReference type="ARBA" id="ARBA00010736"/>
    </source>
</evidence>
<evidence type="ECO:0000256" key="3">
    <source>
        <dbReference type="ARBA" id="ARBA00022490"/>
    </source>
</evidence>
<dbReference type="GO" id="GO:0009401">
    <property type="term" value="P:phosphoenolpyruvate-dependent sugar phosphotransferase system"/>
    <property type="evidence" value="ECO:0007669"/>
    <property type="project" value="UniProtKB-KW"/>
</dbReference>
<dbReference type="InterPro" id="IPR050399">
    <property type="entry name" value="HPr"/>
</dbReference>
<evidence type="ECO:0000256" key="4">
    <source>
        <dbReference type="ARBA" id="ARBA00022683"/>
    </source>
</evidence>
<dbReference type="GO" id="GO:0005737">
    <property type="term" value="C:cytoplasm"/>
    <property type="evidence" value="ECO:0007669"/>
    <property type="project" value="UniProtKB-SubCell"/>
</dbReference>
<dbReference type="InterPro" id="IPR035895">
    <property type="entry name" value="HPr-like_sf"/>
</dbReference>
<dbReference type="AlphaFoldDB" id="A0A656DB24"/>
<dbReference type="NCBIfam" id="TIGR01003">
    <property type="entry name" value="PTS_HPr_family"/>
    <property type="match status" value="1"/>
</dbReference>
<organism evidence="6 7">
    <name type="scientific">Kryptobacter tengchongensis</name>
    <dbReference type="NCBI Taxonomy" id="1643429"/>
    <lineage>
        <taxon>Bacteria</taxon>
        <taxon>Pseudomonadati</taxon>
        <taxon>Candidatus Kryptoniota</taxon>
        <taxon>Candidatus Kryptobacter</taxon>
    </lineage>
</organism>
<evidence type="ECO:0000313" key="7">
    <source>
        <dbReference type="Proteomes" id="UP000243065"/>
    </source>
</evidence>
<dbReference type="SUPFAM" id="SSF55594">
    <property type="entry name" value="HPr-like"/>
    <property type="match status" value="1"/>
</dbReference>
<keyword evidence="4" id="KW-0598">Phosphotransferase system</keyword>
<dbReference type="EMBL" id="CZVU01000162">
    <property type="protein sequence ID" value="CUT06102.1"/>
    <property type="molecule type" value="Genomic_DNA"/>
</dbReference>
<protein>
    <submittedName>
        <fullName evidence="6">Phosphocarrier protein</fullName>
    </submittedName>
</protein>
<evidence type="ECO:0000313" key="6">
    <source>
        <dbReference type="EMBL" id="CUT06102.1"/>
    </source>
</evidence>
<comment type="subcellular location">
    <subcellularLocation>
        <location evidence="1">Cytoplasm</location>
    </subcellularLocation>
</comment>
<dbReference type="InterPro" id="IPR001020">
    <property type="entry name" value="PTS_HPr_His_P_site"/>
</dbReference>
<keyword evidence="7" id="KW-1185">Reference proteome</keyword>
<feature type="domain" description="HPr" evidence="5">
    <location>
        <begin position="1"/>
        <end position="88"/>
    </location>
</feature>
<dbReference type="PRINTS" id="PR00107">
    <property type="entry name" value="PHOSPHOCPHPR"/>
</dbReference>
<dbReference type="PROSITE" id="PS00589">
    <property type="entry name" value="PTS_HPR_SER"/>
    <property type="match status" value="1"/>
</dbReference>
<reference evidence="6 7" key="1">
    <citation type="submission" date="2015-11" db="EMBL/GenBank/DDBJ databases">
        <authorList>
            <person name="Varghese N."/>
        </authorList>
    </citation>
    <scope>NUCLEOTIDE SEQUENCE [LARGE SCALE GENOMIC DNA]</scope>
    <source>
        <strain evidence="6 7">JGI-24</strain>
    </source>
</reference>
<dbReference type="Pfam" id="PF00381">
    <property type="entry name" value="PTS-HPr"/>
    <property type="match status" value="1"/>
</dbReference>
<keyword evidence="3" id="KW-0963">Cytoplasm</keyword>
<gene>
    <name evidence="6" type="ORF">JGI24_01841</name>
</gene>
<dbReference type="PANTHER" id="PTHR33705">
    <property type="entry name" value="PHOSPHOCARRIER PROTEIN HPR"/>
    <property type="match status" value="1"/>
</dbReference>
<name>A0A656DB24_KRYT1</name>
<dbReference type="CDD" id="cd00367">
    <property type="entry name" value="PTS-HPr_like"/>
    <property type="match status" value="1"/>
</dbReference>
<proteinExistence type="inferred from homology"/>
<sequence>MVKKEVEIKNRTGLHTRPAAMLVKLASKFKSDFFIEKNGIEINGKSIIGVMSLAAEQGSKLTLKFIGEDEEEAAKAIIELFESGFGELGELNKIDENRDGKQGN</sequence>
<dbReference type="RefSeq" id="WP_072151038.1">
    <property type="nucleotide sequence ID" value="NZ_CZVU01000162.1"/>
</dbReference>
<accession>A0A656DB24</accession>
<dbReference type="PANTHER" id="PTHR33705:SF2">
    <property type="entry name" value="PHOSPHOCARRIER PROTEIN NPR"/>
    <property type="match status" value="1"/>
</dbReference>
<dbReference type="PROSITE" id="PS00369">
    <property type="entry name" value="PTS_HPR_HIS"/>
    <property type="match status" value="1"/>
</dbReference>
<dbReference type="InterPro" id="IPR000032">
    <property type="entry name" value="HPr-like"/>
</dbReference>
<dbReference type="PROSITE" id="PS51350">
    <property type="entry name" value="PTS_HPR_DOM"/>
    <property type="match status" value="1"/>
</dbReference>
<evidence type="ECO:0000259" key="5">
    <source>
        <dbReference type="PROSITE" id="PS51350"/>
    </source>
</evidence>
<dbReference type="OrthoDB" id="9809047at2"/>
<dbReference type="Gene3D" id="3.30.1340.10">
    <property type="entry name" value="HPr-like"/>
    <property type="match status" value="1"/>
</dbReference>
<evidence type="ECO:0000256" key="1">
    <source>
        <dbReference type="ARBA" id="ARBA00004496"/>
    </source>
</evidence>